<dbReference type="GO" id="GO:0006171">
    <property type="term" value="P:cAMP biosynthetic process"/>
    <property type="evidence" value="ECO:0007669"/>
    <property type="project" value="TreeGrafter"/>
</dbReference>
<evidence type="ECO:0000256" key="1">
    <source>
        <dbReference type="ARBA" id="ARBA00005381"/>
    </source>
</evidence>
<feature type="domain" description="Guanylate cyclase" evidence="3">
    <location>
        <begin position="464"/>
        <end position="602"/>
    </location>
</feature>
<dbReference type="CDD" id="cd07302">
    <property type="entry name" value="CHD"/>
    <property type="match status" value="1"/>
</dbReference>
<name>A0AAW9Q6R0_9CYAN</name>
<feature type="transmembrane region" description="Helical" evidence="2">
    <location>
        <begin position="395"/>
        <end position="414"/>
    </location>
</feature>
<dbReference type="InterPro" id="IPR029787">
    <property type="entry name" value="Nucleotide_cyclase"/>
</dbReference>
<dbReference type="SMART" id="SM00044">
    <property type="entry name" value="CYCc"/>
    <property type="match status" value="1"/>
</dbReference>
<protein>
    <submittedName>
        <fullName evidence="4">Adenylate/guanylate cyclase domain-containing protein</fullName>
    </submittedName>
</protein>
<dbReference type="Pfam" id="PF00211">
    <property type="entry name" value="Guanylate_cyc"/>
    <property type="match status" value="1"/>
</dbReference>
<sequence length="655" mass="73264">MLKNFQGLTSLFHHHRLPRLPEFRLAGYRSAIVGNVIVLGLLYGVRQLGGLQQLELMVFDQMMRSRPDRGIDPRILVVGITESDIKAQKWPLSERIVAQTLAELNRHQPAAIAVDLNLQRNIPQEPGYSELIAQLRQPNVIAAMSNGSSQNDRIEPPIELPKNQVGLVDLPADPDGFMRRALLFTNRASFSIQLLNAYVRAGCPSDRPQRQDFCRNLKPSFNSQKEYELGGVVFPLLRSDSGAYQNINSGGYQILINYRGSSQALQRVTLTQVLQKEVNPDWIRGKIVLIGVSAPSLKDVFLTPYSVTDKGTVRISGVEVQAQITSQLLGVVLDGDRLFWFWAEWQEVLWMLGWAIAGIGLAWLIRKPLVLIASELFLLSLLVGTSYILYLQQGWIPVVAPALAFVLTSVTTLIDRQYQSQQQQKTIMRLLGQQTSPEIANALWQGRDRLLQDGRLPWQNVTATILFTDIRNFSTTVEGESPEQVMGWLNEYLTAMADVVQSHQGVVNKFIGDSVMAVFGVPIPRQMELEIAADARLAVASALAMRSVLVDLNQRFEQQGLPKIQMRVGIFTGAVMVGSLGGKSRVEYCVIGDSVNIASRLESCEKERQIDDCRILIAKETLDYLQDLYEVESWGALLLKGKAQTVEVYRVVRQV</sequence>
<keyword evidence="2" id="KW-1133">Transmembrane helix</keyword>
<comment type="similarity">
    <text evidence="1">Belongs to the adenylyl cyclase class-3 family.</text>
</comment>
<dbReference type="AlphaFoldDB" id="A0AAW9Q6R0"/>
<dbReference type="GO" id="GO:0004016">
    <property type="term" value="F:adenylate cyclase activity"/>
    <property type="evidence" value="ECO:0007669"/>
    <property type="project" value="UniProtKB-ARBA"/>
</dbReference>
<reference evidence="4" key="1">
    <citation type="submission" date="2024-01" db="EMBL/GenBank/DDBJ databases">
        <title>Bank of Algae and Cyanobacteria of the Azores (BACA) strain genomes.</title>
        <authorList>
            <person name="Luz R."/>
            <person name="Cordeiro R."/>
            <person name="Fonseca A."/>
            <person name="Goncalves V."/>
        </authorList>
    </citation>
    <scope>NUCLEOTIDE SEQUENCE</scope>
    <source>
        <strain evidence="4">BACA0141</strain>
    </source>
</reference>
<dbReference type="PROSITE" id="PS50125">
    <property type="entry name" value="GUANYLATE_CYCLASE_2"/>
    <property type="match status" value="1"/>
</dbReference>
<gene>
    <name evidence="4" type="ORF">V2H45_17825</name>
</gene>
<comment type="caution">
    <text evidence="4">The sequence shown here is derived from an EMBL/GenBank/DDBJ whole genome shotgun (WGS) entry which is preliminary data.</text>
</comment>
<dbReference type="RefSeq" id="WP_330485037.1">
    <property type="nucleotide sequence ID" value="NZ_JAZBJZ010000085.1"/>
</dbReference>
<dbReference type="Proteomes" id="UP001333818">
    <property type="component" value="Unassembled WGS sequence"/>
</dbReference>
<feature type="transmembrane region" description="Helical" evidence="2">
    <location>
        <begin position="348"/>
        <end position="365"/>
    </location>
</feature>
<feature type="transmembrane region" description="Helical" evidence="2">
    <location>
        <begin position="370"/>
        <end position="389"/>
    </location>
</feature>
<evidence type="ECO:0000313" key="4">
    <source>
        <dbReference type="EMBL" id="MEE3718603.1"/>
    </source>
</evidence>
<proteinExistence type="inferred from homology"/>
<dbReference type="Gene3D" id="3.30.70.1230">
    <property type="entry name" value="Nucleotide cyclase"/>
    <property type="match status" value="1"/>
</dbReference>
<dbReference type="PANTHER" id="PTHR43081">
    <property type="entry name" value="ADENYLATE CYCLASE, TERMINAL-DIFFERENTIATION SPECIFIC-RELATED"/>
    <property type="match status" value="1"/>
</dbReference>
<dbReference type="InterPro" id="IPR001054">
    <property type="entry name" value="A/G_cyclase"/>
</dbReference>
<accession>A0AAW9Q6R0</accession>
<keyword evidence="5" id="KW-1185">Reference proteome</keyword>
<evidence type="ECO:0000313" key="5">
    <source>
        <dbReference type="Proteomes" id="UP001333818"/>
    </source>
</evidence>
<dbReference type="GO" id="GO:0035556">
    <property type="term" value="P:intracellular signal transduction"/>
    <property type="evidence" value="ECO:0007669"/>
    <property type="project" value="InterPro"/>
</dbReference>
<dbReference type="SMART" id="SM01080">
    <property type="entry name" value="CHASE2"/>
    <property type="match status" value="1"/>
</dbReference>
<evidence type="ECO:0000259" key="3">
    <source>
        <dbReference type="PROSITE" id="PS50125"/>
    </source>
</evidence>
<organism evidence="4 5">
    <name type="scientific">Tumidithrix elongata BACA0141</name>
    <dbReference type="NCBI Taxonomy" id="2716417"/>
    <lineage>
        <taxon>Bacteria</taxon>
        <taxon>Bacillati</taxon>
        <taxon>Cyanobacteriota</taxon>
        <taxon>Cyanophyceae</taxon>
        <taxon>Pseudanabaenales</taxon>
        <taxon>Pseudanabaenaceae</taxon>
        <taxon>Tumidithrix</taxon>
        <taxon>Tumidithrix elongata</taxon>
    </lineage>
</organism>
<dbReference type="InterPro" id="IPR007890">
    <property type="entry name" value="CHASE2"/>
</dbReference>
<dbReference type="Pfam" id="PF05226">
    <property type="entry name" value="CHASE2"/>
    <property type="match status" value="1"/>
</dbReference>
<dbReference type="SUPFAM" id="SSF55073">
    <property type="entry name" value="Nucleotide cyclase"/>
    <property type="match status" value="1"/>
</dbReference>
<keyword evidence="2" id="KW-0472">Membrane</keyword>
<dbReference type="InterPro" id="IPR050697">
    <property type="entry name" value="Adenylyl/Guanylyl_Cyclase_3/4"/>
</dbReference>
<keyword evidence="2" id="KW-0812">Transmembrane</keyword>
<dbReference type="EMBL" id="JAZBJZ010000085">
    <property type="protein sequence ID" value="MEE3718603.1"/>
    <property type="molecule type" value="Genomic_DNA"/>
</dbReference>
<dbReference type="PANTHER" id="PTHR43081:SF1">
    <property type="entry name" value="ADENYLATE CYCLASE, TERMINAL-DIFFERENTIATION SPECIFIC"/>
    <property type="match status" value="1"/>
</dbReference>
<evidence type="ECO:0000256" key="2">
    <source>
        <dbReference type="SAM" id="Phobius"/>
    </source>
</evidence>